<comment type="caution">
    <text evidence="2">The sequence shown here is derived from an EMBL/GenBank/DDBJ whole genome shotgun (WGS) entry which is preliminary data.</text>
</comment>
<protein>
    <submittedName>
        <fullName evidence="2">Uncharacterized protein</fullName>
    </submittedName>
</protein>
<evidence type="ECO:0000256" key="1">
    <source>
        <dbReference type="SAM" id="MobiDB-lite"/>
    </source>
</evidence>
<accession>A0A5A9NQS3</accession>
<name>A0A5A9NQS3_9TELE</name>
<sequence>MLVGGYECKGGKRAVQVTDEGAAFSTATHGSGTEGFRQMHTSCRALFASQLRFTLREVAREGEQQARALFKHGTCGGTAAHLCGNIREALAQGKTENEDESRASGKPVGSLTLKPNVCTNTI</sequence>
<gene>
    <name evidence="2" type="ORF">E1301_Tti011129</name>
</gene>
<feature type="region of interest" description="Disordered" evidence="1">
    <location>
        <begin position="93"/>
        <end position="122"/>
    </location>
</feature>
<evidence type="ECO:0000313" key="3">
    <source>
        <dbReference type="Proteomes" id="UP000324632"/>
    </source>
</evidence>
<evidence type="ECO:0000313" key="2">
    <source>
        <dbReference type="EMBL" id="KAA0711309.1"/>
    </source>
</evidence>
<proteinExistence type="predicted"/>
<keyword evidence="3" id="KW-1185">Reference proteome</keyword>
<reference evidence="2 3" key="1">
    <citation type="journal article" date="2019" name="Mol. Ecol. Resour.">
        <title>Chromosome-level genome assembly of Triplophysa tibetana, a fish adapted to the harsh high-altitude environment of the Tibetan Plateau.</title>
        <authorList>
            <person name="Yang X."/>
            <person name="Liu H."/>
            <person name="Ma Z."/>
            <person name="Zou Y."/>
            <person name="Zou M."/>
            <person name="Mao Y."/>
            <person name="Li X."/>
            <person name="Wang H."/>
            <person name="Chen T."/>
            <person name="Wang W."/>
            <person name="Yang R."/>
        </authorList>
    </citation>
    <scope>NUCLEOTIDE SEQUENCE [LARGE SCALE GENOMIC DNA]</scope>
    <source>
        <strain evidence="2">TTIB1903HZAU</strain>
        <tissue evidence="2">Muscle</tissue>
    </source>
</reference>
<dbReference type="AlphaFoldDB" id="A0A5A9NQS3"/>
<organism evidence="2 3">
    <name type="scientific">Triplophysa tibetana</name>
    <dbReference type="NCBI Taxonomy" id="1572043"/>
    <lineage>
        <taxon>Eukaryota</taxon>
        <taxon>Metazoa</taxon>
        <taxon>Chordata</taxon>
        <taxon>Craniata</taxon>
        <taxon>Vertebrata</taxon>
        <taxon>Euteleostomi</taxon>
        <taxon>Actinopterygii</taxon>
        <taxon>Neopterygii</taxon>
        <taxon>Teleostei</taxon>
        <taxon>Ostariophysi</taxon>
        <taxon>Cypriniformes</taxon>
        <taxon>Nemacheilidae</taxon>
        <taxon>Triplophysa</taxon>
    </lineage>
</organism>
<dbReference type="EMBL" id="SOYY01000015">
    <property type="protein sequence ID" value="KAA0711309.1"/>
    <property type="molecule type" value="Genomic_DNA"/>
</dbReference>
<dbReference type="Proteomes" id="UP000324632">
    <property type="component" value="Chromosome 15"/>
</dbReference>